<evidence type="ECO:0000313" key="3">
    <source>
        <dbReference type="Proteomes" id="UP000463857"/>
    </source>
</evidence>
<dbReference type="InterPro" id="IPR011522">
    <property type="entry name" value="Thiamin/HMP-bd_put_YkoF"/>
</dbReference>
<evidence type="ECO:0000313" key="2">
    <source>
        <dbReference type="EMBL" id="QHB99029.1"/>
    </source>
</evidence>
<protein>
    <recommendedName>
        <fullName evidence="1">Thiamin/hydroxymethyl pyrimidine-binding YkoF putative domain-containing protein</fullName>
    </recommendedName>
</protein>
<dbReference type="OrthoDB" id="3194721at2"/>
<reference evidence="2 3" key="1">
    <citation type="journal article" date="2018" name="Int. J. Syst. Evol. Microbiol.">
        <title>Epidermidibacterium keratini gen. nov., sp. nov., a member of the family Sporichthyaceae, isolated from keratin epidermis.</title>
        <authorList>
            <person name="Lee D.G."/>
            <person name="Trujillo M.E."/>
            <person name="Kang S."/>
            <person name="Nam J.J."/>
            <person name="Kim Y.J."/>
        </authorList>
    </citation>
    <scope>NUCLEOTIDE SEQUENCE [LARGE SCALE GENOMIC DNA]</scope>
    <source>
        <strain evidence="2 3">EPI-7</strain>
    </source>
</reference>
<feature type="domain" description="Thiamin/hydroxymethyl pyrimidine-binding YkoF putative" evidence="1">
    <location>
        <begin position="23"/>
        <end position="109"/>
    </location>
</feature>
<dbReference type="InParanoid" id="A0A7L4YIE6"/>
<dbReference type="Pfam" id="PF07615">
    <property type="entry name" value="Ykof"/>
    <property type="match status" value="2"/>
</dbReference>
<dbReference type="InterPro" id="IPR029756">
    <property type="entry name" value="MTH1187/YkoF-like"/>
</dbReference>
<dbReference type="SUPFAM" id="SSF89957">
    <property type="entry name" value="MTH1187/YkoF-like"/>
    <property type="match status" value="1"/>
</dbReference>
<organism evidence="2 3">
    <name type="scientific">Epidermidibacterium keratini</name>
    <dbReference type="NCBI Taxonomy" id="1891644"/>
    <lineage>
        <taxon>Bacteria</taxon>
        <taxon>Bacillati</taxon>
        <taxon>Actinomycetota</taxon>
        <taxon>Actinomycetes</taxon>
        <taxon>Sporichthyales</taxon>
        <taxon>Sporichthyaceae</taxon>
        <taxon>Epidermidibacterium</taxon>
    </lineage>
</organism>
<evidence type="ECO:0000259" key="1">
    <source>
        <dbReference type="Pfam" id="PF07615"/>
    </source>
</evidence>
<sequence>MSDNPAPPADLGAPADPGEFGIGLRYSLHPASDDFVDVILGAIAATEQAGLSDGLTVQTDEVSTLVRATRAPAEQLLAAYLTRTVAEATARMNGGHLVSHVLFSRGCPGEITCEIGDLAPPEVSPVALEPTGVDAVAQWSLYPLMDGGSAHGPHLAPIERAIEQARAADVRVEASNFSTRLRGDLAAVIATMTDAWAGVGTEIPHVVTHATISINSPSPKEQS</sequence>
<dbReference type="AlphaFoldDB" id="A0A7L4YIE6"/>
<keyword evidence="3" id="KW-1185">Reference proteome</keyword>
<dbReference type="Gene3D" id="3.30.70.930">
    <property type="match status" value="2"/>
</dbReference>
<dbReference type="Proteomes" id="UP000463857">
    <property type="component" value="Chromosome"/>
</dbReference>
<dbReference type="RefSeq" id="WP_159542110.1">
    <property type="nucleotide sequence ID" value="NZ_CP047156.1"/>
</dbReference>
<dbReference type="EMBL" id="CP047156">
    <property type="protein sequence ID" value="QHB99029.1"/>
    <property type="molecule type" value="Genomic_DNA"/>
</dbReference>
<name>A0A7L4YIE6_9ACTN</name>
<proteinExistence type="predicted"/>
<gene>
    <name evidence="2" type="ORF">EK0264_01080</name>
</gene>
<feature type="domain" description="Thiamin/hydroxymethyl pyrimidine-binding YkoF putative" evidence="1">
    <location>
        <begin position="136"/>
        <end position="218"/>
    </location>
</feature>
<accession>A0A7L4YIE6</accession>
<dbReference type="KEGG" id="eke:EK0264_01080"/>